<proteinExistence type="predicted"/>
<dbReference type="EMBL" id="CP020906">
    <property type="protein sequence ID" value="ARQ11010.1"/>
    <property type="molecule type" value="Genomic_DNA"/>
</dbReference>
<gene>
    <name evidence="1" type="ORF">NXC12_CH03017</name>
</gene>
<evidence type="ECO:0000313" key="2">
    <source>
        <dbReference type="Proteomes" id="UP000194159"/>
    </source>
</evidence>
<accession>A0AAN1BGW8</accession>
<dbReference type="AlphaFoldDB" id="A0AAN1BGW8"/>
<reference evidence="1 2" key="1">
    <citation type="submission" date="2017-04" db="EMBL/GenBank/DDBJ databases">
        <title>Complete genome sequences of Rhizobium genomic linages associated to common bean (phaseolus vulgaris).</title>
        <authorList>
            <person name="Santamaria R.I."/>
            <person name="Bustos P."/>
            <person name="Perez-Carrascal O."/>
            <person name="Martinez-Flores I."/>
            <person name="Juarez S."/>
            <person name="Lozano L."/>
            <person name="Miranda F."/>
            <person name="Vinuesa P."/>
            <person name="Martinez-Romero E."/>
            <person name="Cevallos M.A."/>
            <person name="Romero D."/>
            <person name="Davila G."/>
            <person name="Gonzalez V."/>
        </authorList>
    </citation>
    <scope>NUCLEOTIDE SEQUENCE [LARGE SCALE GENOMIC DNA]</scope>
    <source>
        <strain evidence="1 2">NXC12</strain>
    </source>
</reference>
<protein>
    <submittedName>
        <fullName evidence="1">Uncharacterized protein</fullName>
    </submittedName>
</protein>
<dbReference type="RefSeq" id="WP_086082447.1">
    <property type="nucleotide sequence ID" value="NZ_CP020906.1"/>
</dbReference>
<name>A0AAN1BGW8_RHIET</name>
<dbReference type="Proteomes" id="UP000194159">
    <property type="component" value="Chromosome"/>
</dbReference>
<evidence type="ECO:0000313" key="1">
    <source>
        <dbReference type="EMBL" id="ARQ11010.1"/>
    </source>
</evidence>
<sequence length="86" mass="9753">MTEAIDRSAVKDIRVGTWEGDNETPAIFFSFTTGAGFVDTLEWLDGSGKLIDYPDSHLMHSHLGNELYIEDVAMIRRRLEEHLSAR</sequence>
<organism evidence="1 2">
    <name type="scientific">Rhizobium etli</name>
    <dbReference type="NCBI Taxonomy" id="29449"/>
    <lineage>
        <taxon>Bacteria</taxon>
        <taxon>Pseudomonadati</taxon>
        <taxon>Pseudomonadota</taxon>
        <taxon>Alphaproteobacteria</taxon>
        <taxon>Hyphomicrobiales</taxon>
        <taxon>Rhizobiaceae</taxon>
        <taxon>Rhizobium/Agrobacterium group</taxon>
        <taxon>Rhizobium</taxon>
    </lineage>
</organism>